<proteinExistence type="predicted"/>
<feature type="compositionally biased region" description="Basic and acidic residues" evidence="1">
    <location>
        <begin position="19"/>
        <end position="38"/>
    </location>
</feature>
<feature type="compositionally biased region" description="Polar residues" evidence="1">
    <location>
        <begin position="654"/>
        <end position="666"/>
    </location>
</feature>
<dbReference type="STRING" id="471704.A0A151JNU4"/>
<feature type="region of interest" description="Disordered" evidence="1">
    <location>
        <begin position="155"/>
        <end position="183"/>
    </location>
</feature>
<evidence type="ECO:0000313" key="3">
    <source>
        <dbReference type="EMBL" id="KYN28180.1"/>
    </source>
</evidence>
<dbReference type="GO" id="GO:0003676">
    <property type="term" value="F:nucleic acid binding"/>
    <property type="evidence" value="ECO:0007669"/>
    <property type="project" value="InterPro"/>
</dbReference>
<dbReference type="AlphaFoldDB" id="A0A151JNU4"/>
<organism evidence="3 4">
    <name type="scientific">Trachymyrmex cornetzi</name>
    <dbReference type="NCBI Taxonomy" id="471704"/>
    <lineage>
        <taxon>Eukaryota</taxon>
        <taxon>Metazoa</taxon>
        <taxon>Ecdysozoa</taxon>
        <taxon>Arthropoda</taxon>
        <taxon>Hexapoda</taxon>
        <taxon>Insecta</taxon>
        <taxon>Pterygota</taxon>
        <taxon>Neoptera</taxon>
        <taxon>Endopterygota</taxon>
        <taxon>Hymenoptera</taxon>
        <taxon>Apocrita</taxon>
        <taxon>Aculeata</taxon>
        <taxon>Formicoidea</taxon>
        <taxon>Formicidae</taxon>
        <taxon>Myrmicinae</taxon>
        <taxon>Trachymyrmex</taxon>
    </lineage>
</organism>
<feature type="compositionally biased region" description="Basic and acidic residues" evidence="1">
    <location>
        <begin position="235"/>
        <end position="254"/>
    </location>
</feature>
<feature type="compositionally biased region" description="Basic and acidic residues" evidence="1">
    <location>
        <begin position="46"/>
        <end position="76"/>
    </location>
</feature>
<protein>
    <recommendedName>
        <fullName evidence="2">CCHC-type domain-containing protein</fullName>
    </recommendedName>
</protein>
<accession>A0A151JNU4</accession>
<feature type="compositionally biased region" description="Low complexity" evidence="1">
    <location>
        <begin position="207"/>
        <end position="217"/>
    </location>
</feature>
<feature type="domain" description="CCHC-type" evidence="2">
    <location>
        <begin position="510"/>
        <end position="526"/>
    </location>
</feature>
<evidence type="ECO:0000313" key="4">
    <source>
        <dbReference type="Proteomes" id="UP000078492"/>
    </source>
</evidence>
<dbReference type="InterPro" id="IPR001878">
    <property type="entry name" value="Znf_CCHC"/>
</dbReference>
<feature type="region of interest" description="Disordered" evidence="1">
    <location>
        <begin position="577"/>
        <end position="597"/>
    </location>
</feature>
<feature type="region of interest" description="Disordered" evidence="1">
    <location>
        <begin position="199"/>
        <end position="259"/>
    </location>
</feature>
<feature type="compositionally biased region" description="Basic and acidic residues" evidence="1">
    <location>
        <begin position="218"/>
        <end position="227"/>
    </location>
</feature>
<evidence type="ECO:0000256" key="1">
    <source>
        <dbReference type="SAM" id="MobiDB-lite"/>
    </source>
</evidence>
<dbReference type="GO" id="GO:0008270">
    <property type="term" value="F:zinc ion binding"/>
    <property type="evidence" value="ECO:0007669"/>
    <property type="project" value="InterPro"/>
</dbReference>
<feature type="compositionally biased region" description="Basic and acidic residues" evidence="1">
    <location>
        <begin position="103"/>
        <end position="115"/>
    </location>
</feature>
<feature type="region of interest" description="Disordered" evidence="1">
    <location>
        <begin position="280"/>
        <end position="311"/>
    </location>
</feature>
<dbReference type="EMBL" id="KQ978812">
    <property type="protein sequence ID" value="KYN28180.1"/>
    <property type="molecule type" value="Genomic_DNA"/>
</dbReference>
<feature type="region of interest" description="Disordered" evidence="1">
    <location>
        <begin position="649"/>
        <end position="682"/>
    </location>
</feature>
<feature type="domain" description="CCHC-type" evidence="2">
    <location>
        <begin position="487"/>
        <end position="503"/>
    </location>
</feature>
<sequence length="682" mass="76358">FEERLRGSGGSGLAQLCWEEGRRNIKRGEMTLRKERSERKKSKTPSPKDKDKEKDREGNSKGKPHDKGKSPNDTSKRSSRRTPSASIKARERLVTSESEYMEVDEKRSPKTDKVVLDRPENWPEVIRPTLCGKRKIMKEEPEMQNAIYIAHKKYIAEGHDEKKREDKRDKKNGTGSESTDLANMIRRIVAEELEKHNKKPRITEIQTMKTPITVTKVKTTDRHKQTKESSQPGKLKSDETPRRITAGTEKERTSRLVNESTTDIEEKAIEVPWSKIVGRKNRKATNSEKTTAPRSKPSVATPAKSSKIRGEVNKTNRRVPRTAAVQISCRGEATYAEVMRVAKAKVNIDSLEIPEIRPRKARTGALLLEIPGKEGASKADALAEKLKEALENEKDVLITRPEKMADIRLRDLEDSTKKEDILEALAKKGECSKDIIKLGDIVPANNGLGMVWLKCPIAAAKKLANSKRIRIGWMMTRIELLPERVSQCHRCLETGHVRNQCRNEVDRSMACYRCGQNGHNAKGYTEPVYCIICADRGLKANHRMGGQSCKPNAVRRKGSAKPTLLKLAQASTRDDDTMVIDADPGTKRIPTETSNDAGEVETNVVRSMAACSVNDPKTTEVTQDSTIESMEVDNPQEWKTPEATFTQGIDWPEQGQNWNQEDQATASGKEGEGGISIVNNNG</sequence>
<dbReference type="SMART" id="SM00343">
    <property type="entry name" value="ZnF_C2HC"/>
    <property type="match status" value="2"/>
</dbReference>
<evidence type="ECO:0000259" key="2">
    <source>
        <dbReference type="SMART" id="SM00343"/>
    </source>
</evidence>
<dbReference type="SUPFAM" id="SSF57756">
    <property type="entry name" value="Retrovirus zinc finger-like domains"/>
    <property type="match status" value="1"/>
</dbReference>
<dbReference type="Proteomes" id="UP000078492">
    <property type="component" value="Unassembled WGS sequence"/>
</dbReference>
<gene>
    <name evidence="3" type="ORF">ALC57_02426</name>
</gene>
<dbReference type="InterPro" id="IPR036875">
    <property type="entry name" value="Znf_CCHC_sf"/>
</dbReference>
<feature type="non-terminal residue" evidence="3">
    <location>
        <position position="1"/>
    </location>
</feature>
<feature type="compositionally biased region" description="Basic and acidic residues" evidence="1">
    <location>
        <begin position="155"/>
        <end position="172"/>
    </location>
</feature>
<dbReference type="Gene3D" id="4.10.60.10">
    <property type="entry name" value="Zinc finger, CCHC-type"/>
    <property type="match status" value="1"/>
</dbReference>
<name>A0A151JNU4_9HYME</name>
<feature type="region of interest" description="Disordered" evidence="1">
    <location>
        <begin position="1"/>
        <end position="115"/>
    </location>
</feature>
<reference evidence="3 4" key="1">
    <citation type="submission" date="2015-09" db="EMBL/GenBank/DDBJ databases">
        <title>Trachymyrmex cornetzi WGS genome.</title>
        <authorList>
            <person name="Nygaard S."/>
            <person name="Hu H."/>
            <person name="Boomsma J."/>
            <person name="Zhang G."/>
        </authorList>
    </citation>
    <scope>NUCLEOTIDE SEQUENCE [LARGE SCALE GENOMIC DNA]</scope>
    <source>
        <strain evidence="3">Tcor2-1</strain>
        <tissue evidence="3">Whole body</tissue>
    </source>
</reference>
<keyword evidence="4" id="KW-1185">Reference proteome</keyword>